<feature type="compositionally biased region" description="Polar residues" evidence="1">
    <location>
        <begin position="130"/>
        <end position="157"/>
    </location>
</feature>
<sequence>MSTTGLYTDDSDADSHSAEPSRADGYFSQRARPQEPYTDTPSSSSDSSKAREAMEDSQSSSVAHVSSPRETATSSAWSDEGTPLLAAGPPPAYWTGNANTSSGPSVGGDGRRGETDSPTRSLDEHEHEQSSSGYGTTLLTPASTPFTRSNAPQSMRSFQKFDDPVGGMWARDNWRARARRCVQPSRTLQLFLGIMGILGLVWILKVARPNHEAGNTPLPGTPQSSRCPPSAYTEATIFEFDNPEDFKILEHVEYTSHIRGGIWGIIRITPGQADQKARIQVNMSVTTTELYLSSQLEYAKSDSSLRIKTPLERRSLGFGSGFGFSAHRPCMDIFATVSIAPGVELRNFYISTANLRVRIDAGLDLTVTNRTAISGVASDISCEVYDSRETVIDVISGSVSGTYALRDLLSIRTTSGSISVNVDPREVDSHRPAPAVFHASSSSGGIEARFPVSGSIPDRDYRVTVAALSGPVRGAYLHGRSTTLTSASGSIEVEVVPYHADAYPSTMRTETIAGRTELVLRRAYSDPATAIGRLHSVHKAASGGVQLSYPQQWTGRIEAQSMSGAIRLRGKDVEIVRRSEVEGMVVGRVVARKGRGHGLLEVETMSGSVDATVGDL</sequence>
<gene>
    <name evidence="2" type="ORF">B0A49_09023</name>
</gene>
<feature type="compositionally biased region" description="Basic and acidic residues" evidence="1">
    <location>
        <begin position="109"/>
        <end position="129"/>
    </location>
</feature>
<name>A0A4U0WVF5_9PEZI</name>
<feature type="compositionally biased region" description="Basic and acidic residues" evidence="1">
    <location>
        <begin position="13"/>
        <end position="22"/>
    </location>
</feature>
<organism evidence="2 3">
    <name type="scientific">Cryomyces minteri</name>
    <dbReference type="NCBI Taxonomy" id="331657"/>
    <lineage>
        <taxon>Eukaryota</taxon>
        <taxon>Fungi</taxon>
        <taxon>Dikarya</taxon>
        <taxon>Ascomycota</taxon>
        <taxon>Pezizomycotina</taxon>
        <taxon>Dothideomycetes</taxon>
        <taxon>Dothideomycetes incertae sedis</taxon>
        <taxon>Cryomyces</taxon>
    </lineage>
</organism>
<dbReference type="Proteomes" id="UP000308768">
    <property type="component" value="Unassembled WGS sequence"/>
</dbReference>
<protein>
    <recommendedName>
        <fullName evidence="4">Adhesin domain-containing protein</fullName>
    </recommendedName>
</protein>
<feature type="compositionally biased region" description="Low complexity" evidence="1">
    <location>
        <begin position="57"/>
        <end position="66"/>
    </location>
</feature>
<comment type="caution">
    <text evidence="2">The sequence shown here is derived from an EMBL/GenBank/DDBJ whole genome shotgun (WGS) entry which is preliminary data.</text>
</comment>
<feature type="compositionally biased region" description="Polar residues" evidence="1">
    <location>
        <begin position="68"/>
        <end position="77"/>
    </location>
</feature>
<dbReference type="EMBL" id="NAJN01000890">
    <property type="protein sequence ID" value="TKA67652.1"/>
    <property type="molecule type" value="Genomic_DNA"/>
</dbReference>
<evidence type="ECO:0000313" key="3">
    <source>
        <dbReference type="Proteomes" id="UP000308768"/>
    </source>
</evidence>
<evidence type="ECO:0008006" key="4">
    <source>
        <dbReference type="Google" id="ProtNLM"/>
    </source>
</evidence>
<reference evidence="2 3" key="1">
    <citation type="submission" date="2017-03" db="EMBL/GenBank/DDBJ databases">
        <title>Genomes of endolithic fungi from Antarctica.</title>
        <authorList>
            <person name="Coleine C."/>
            <person name="Masonjones S."/>
            <person name="Stajich J.E."/>
        </authorList>
    </citation>
    <scope>NUCLEOTIDE SEQUENCE [LARGE SCALE GENOMIC DNA]</scope>
    <source>
        <strain evidence="2 3">CCFEE 5187</strain>
    </source>
</reference>
<dbReference type="STRING" id="331657.A0A4U0WVF5"/>
<keyword evidence="3" id="KW-1185">Reference proteome</keyword>
<feature type="region of interest" description="Disordered" evidence="1">
    <location>
        <begin position="1"/>
        <end position="161"/>
    </location>
</feature>
<dbReference type="AlphaFoldDB" id="A0A4U0WVF5"/>
<proteinExistence type="predicted"/>
<accession>A0A4U0WVF5</accession>
<evidence type="ECO:0000313" key="2">
    <source>
        <dbReference type="EMBL" id="TKA67652.1"/>
    </source>
</evidence>
<dbReference type="OrthoDB" id="3539644at2759"/>
<evidence type="ECO:0000256" key="1">
    <source>
        <dbReference type="SAM" id="MobiDB-lite"/>
    </source>
</evidence>